<dbReference type="InterPro" id="IPR000182">
    <property type="entry name" value="GNAT_dom"/>
</dbReference>
<dbReference type="CDD" id="cd04301">
    <property type="entry name" value="NAT_SF"/>
    <property type="match status" value="1"/>
</dbReference>
<evidence type="ECO:0000313" key="2">
    <source>
        <dbReference type="EMBL" id="XAE41919.1"/>
    </source>
</evidence>
<proteinExistence type="predicted"/>
<dbReference type="InterPro" id="IPR016181">
    <property type="entry name" value="Acyl_CoA_acyltransferase"/>
</dbReference>
<sequence length="150" mass="16201">MMPSSPKLDYPLPSGYVFRAGVPDAATYCRLRRISGLTPRSVLAAQAGLPNTLYGVHVQHGSDVVGMGRMIGDASLFIHVVDIAVDPAHRGQGIGSAIIGAIMHHIRATIPAETYVSLMANGEAWQLYERFGFSSVMPDARGMAQWIHKQ</sequence>
<feature type="domain" description="N-acetyltransferase" evidence="1">
    <location>
        <begin position="16"/>
        <end position="150"/>
    </location>
</feature>
<dbReference type="SUPFAM" id="SSF55729">
    <property type="entry name" value="Acyl-CoA N-acyltransferases (Nat)"/>
    <property type="match status" value="1"/>
</dbReference>
<dbReference type="PANTHER" id="PTHR43233">
    <property type="entry name" value="FAMILY N-ACETYLTRANSFERASE, PUTATIVE (AFU_ORTHOLOGUE AFUA_6G03350)-RELATED"/>
    <property type="match status" value="1"/>
</dbReference>
<protein>
    <submittedName>
        <fullName evidence="2">GNAT family N-acetyltransferase</fullName>
    </submittedName>
</protein>
<dbReference type="Pfam" id="PF13508">
    <property type="entry name" value="Acetyltransf_7"/>
    <property type="match status" value="1"/>
</dbReference>
<dbReference type="PANTHER" id="PTHR43233:SF1">
    <property type="entry name" value="FAMILY N-ACETYLTRANSFERASE, PUTATIVE (AFU_ORTHOLOGUE AFUA_6G03350)-RELATED"/>
    <property type="match status" value="1"/>
</dbReference>
<organism evidence="2 3">
    <name type="scientific">Nguyenibacter vanlangensis</name>
    <dbReference type="NCBI Taxonomy" id="1216886"/>
    <lineage>
        <taxon>Bacteria</taxon>
        <taxon>Pseudomonadati</taxon>
        <taxon>Pseudomonadota</taxon>
        <taxon>Alphaproteobacteria</taxon>
        <taxon>Acetobacterales</taxon>
        <taxon>Acetobacteraceae</taxon>
        <taxon>Nguyenibacter</taxon>
    </lineage>
</organism>
<evidence type="ECO:0000259" key="1">
    <source>
        <dbReference type="PROSITE" id="PS51186"/>
    </source>
</evidence>
<dbReference type="EMBL" id="CP152276">
    <property type="protein sequence ID" value="XAE41919.1"/>
    <property type="molecule type" value="Genomic_DNA"/>
</dbReference>
<dbReference type="Gene3D" id="3.40.630.30">
    <property type="match status" value="1"/>
</dbReference>
<name>A0ABZ3D2U5_9PROT</name>
<dbReference type="PROSITE" id="PS51186">
    <property type="entry name" value="GNAT"/>
    <property type="match status" value="1"/>
</dbReference>
<accession>A0ABZ3D2U5</accession>
<dbReference type="InterPro" id="IPR053144">
    <property type="entry name" value="Acetyltransferase_Butenolide"/>
</dbReference>
<reference evidence="2 3" key="1">
    <citation type="submission" date="2024-04" db="EMBL/GenBank/DDBJ databases">
        <title>Complete genome sequence of Nguyenibacter vanlangesis HBCM-1154, a strain capable of nitrogen fixation, IAA production, and phosphorus solubilization isolated from sugarcane soil.</title>
        <authorList>
            <person name="MY HANH P."/>
        </authorList>
    </citation>
    <scope>NUCLEOTIDE SEQUENCE [LARGE SCALE GENOMIC DNA]</scope>
    <source>
        <strain evidence="2 3">HBCM 1154</strain>
    </source>
</reference>
<dbReference type="RefSeq" id="WP_342627740.1">
    <property type="nucleotide sequence ID" value="NZ_CP152276.1"/>
</dbReference>
<evidence type="ECO:0000313" key="3">
    <source>
        <dbReference type="Proteomes" id="UP001449795"/>
    </source>
</evidence>
<dbReference type="Proteomes" id="UP001449795">
    <property type="component" value="Chromosome"/>
</dbReference>
<gene>
    <name evidence="2" type="ORF">AAC691_16800</name>
</gene>
<keyword evidence="3" id="KW-1185">Reference proteome</keyword>